<feature type="transmembrane region" description="Helical" evidence="6">
    <location>
        <begin position="300"/>
        <end position="323"/>
    </location>
</feature>
<dbReference type="InterPro" id="IPR052951">
    <property type="entry name" value="Tellurite_res_ion_channel"/>
</dbReference>
<evidence type="ECO:0000259" key="7">
    <source>
        <dbReference type="Pfam" id="PF14340"/>
    </source>
</evidence>
<feature type="transmembrane region" description="Helical" evidence="6">
    <location>
        <begin position="399"/>
        <end position="417"/>
    </location>
</feature>
<comment type="subcellular location">
    <subcellularLocation>
        <location evidence="1">Membrane</location>
        <topology evidence="1">Multi-pass membrane protein</topology>
    </subcellularLocation>
</comment>
<feature type="transmembrane region" description="Helical" evidence="6">
    <location>
        <begin position="521"/>
        <end position="539"/>
    </location>
</feature>
<feature type="transmembrane region" description="Helical" evidence="6">
    <location>
        <begin position="135"/>
        <end position="154"/>
    </location>
</feature>
<dbReference type="Gene3D" id="1.50.10.150">
    <property type="entry name" value="Voltage-dependent anion channel"/>
    <property type="match status" value="1"/>
</dbReference>
<feature type="transmembrane region" description="Helical" evidence="6">
    <location>
        <begin position="429"/>
        <end position="450"/>
    </location>
</feature>
<keyword evidence="3 6" id="KW-1133">Transmembrane helix</keyword>
<feature type="transmembrane region" description="Helical" evidence="6">
    <location>
        <begin position="68"/>
        <end position="91"/>
    </location>
</feature>
<accession>A0A7S2XAZ4</accession>
<evidence type="ECO:0000256" key="2">
    <source>
        <dbReference type="ARBA" id="ARBA00022692"/>
    </source>
</evidence>
<feature type="transmembrane region" description="Helical" evidence="6">
    <location>
        <begin position="103"/>
        <end position="123"/>
    </location>
</feature>
<dbReference type="Pfam" id="PF03595">
    <property type="entry name" value="SLAC1"/>
    <property type="match status" value="1"/>
</dbReference>
<feature type="compositionally biased region" description="Basic and acidic residues" evidence="5">
    <location>
        <begin position="711"/>
        <end position="720"/>
    </location>
</feature>
<evidence type="ECO:0000313" key="8">
    <source>
        <dbReference type="EMBL" id="CAD9757132.1"/>
    </source>
</evidence>
<feature type="transmembrane region" description="Helical" evidence="6">
    <location>
        <begin position="266"/>
        <end position="288"/>
    </location>
</feature>
<dbReference type="InterPro" id="IPR038665">
    <property type="entry name" value="Voltage-dep_anion_channel_sf"/>
</dbReference>
<dbReference type="PANTHER" id="PTHR37955:SF1">
    <property type="entry name" value="DEP DOMAIN-CONTAINING PROTEIN"/>
    <property type="match status" value="1"/>
</dbReference>
<dbReference type="GO" id="GO:0005886">
    <property type="term" value="C:plasma membrane"/>
    <property type="evidence" value="ECO:0007669"/>
    <property type="project" value="TreeGrafter"/>
</dbReference>
<evidence type="ECO:0000256" key="3">
    <source>
        <dbReference type="ARBA" id="ARBA00022989"/>
    </source>
</evidence>
<feature type="transmembrane region" description="Helical" evidence="6">
    <location>
        <begin position="494"/>
        <end position="514"/>
    </location>
</feature>
<dbReference type="InterPro" id="IPR004695">
    <property type="entry name" value="SLAC1/Mae1/Ssu1/TehA"/>
</dbReference>
<evidence type="ECO:0000256" key="5">
    <source>
        <dbReference type="SAM" id="MobiDB-lite"/>
    </source>
</evidence>
<dbReference type="EMBL" id="HBHP01010568">
    <property type="protein sequence ID" value="CAD9757132.1"/>
    <property type="molecule type" value="Transcribed_RNA"/>
</dbReference>
<evidence type="ECO:0000256" key="6">
    <source>
        <dbReference type="SAM" id="Phobius"/>
    </source>
</evidence>
<sequence>MAEDASKEILKTEEKKAEVWAKKPEVWKLDDGKGVPPEPVLPFYFSWPFFWFPYVTNDISARTVGAQVSVTCIILAVLRLLGYAPLTIAWISTMMFAGYVIRFFWGGKYSFLGATGSIVARAIEPETIAGPPKQFAALCGIMFSGAAAIGYFYGPFYVGPIFHFGLAGAAGMEGFLGFCIGCEMFRLIILPLGKYMGFDLKGMEQACETVLDTRKAQEERFAYHKWNEGPWKTFEGYIPATTADGRPLRWKYSDKTPHQREDRVDFVCYCKLSYALPGLCWAAVAANFKAMYHGGYIPEQWPWAFLTIVGVCFFGLWAALYTLKLCMYPSRVLKDIEGKHSRYYLAAVPIALLLFGYLAQREQDDIARALFWLGAMSNITLTLWLITRTFIHPVSAGEITPGMTIPLLGNMLAGFSLEQWMNWDGIRDLSYFLWGPSFVLWILMAAGILLKITDSPAMGPSLRVTTFSYIAAPALSAQGYLACTNSFDSVFLTLFFFAVTAEFLCAMLFLANYFRAPFNEGYWFAVFCLAALVFPVISFDQVRGTTFTYTWVMIQVSVATGLALIYTAHSLSNIIHGKWFRNFPKPEGVGPLSSLTRLFHDAFRTAGPEIIELCEQLRDNSHWDDQKKAECQKELATLLEQYVAALSIHSSYEDTIFFPTVDMYLPAVRRHAAEEQHKDLHELEDKIMTIIETLKNGGGGAKPQIRQSETTPKDEAKQGEDGTGVQVTGVAVEMSEMKKNSSKVIAPATLSNLCDLLTKFINLNNEHMRHEEDHIGPIAFKLIPSKEQKSIARKCLRVGTPAEWRLALPMIIKHQDYHERRVKFLLSLRKAYPERMQLYGAWLYLGISEILFQRLRVDIPELAPRHTAGHWRQW</sequence>
<dbReference type="AlphaFoldDB" id="A0A7S2XAZ4"/>
<reference evidence="8" key="1">
    <citation type="submission" date="2021-01" db="EMBL/GenBank/DDBJ databases">
        <authorList>
            <person name="Corre E."/>
            <person name="Pelletier E."/>
            <person name="Niang G."/>
            <person name="Scheremetjew M."/>
            <person name="Finn R."/>
            <person name="Kale V."/>
            <person name="Holt S."/>
            <person name="Cochrane G."/>
            <person name="Meng A."/>
            <person name="Brown T."/>
            <person name="Cohen L."/>
        </authorList>
    </citation>
    <scope>NUCLEOTIDE SEQUENCE</scope>
    <source>
        <strain evidence="8">CCMP622</strain>
    </source>
</reference>
<keyword evidence="2 6" id="KW-0812">Transmembrane</keyword>
<feature type="domain" description="DUF4395" evidence="7">
    <location>
        <begin position="61"/>
        <end position="188"/>
    </location>
</feature>
<feature type="transmembrane region" description="Helical" evidence="6">
    <location>
        <begin position="174"/>
        <end position="193"/>
    </location>
</feature>
<dbReference type="GO" id="GO:0046583">
    <property type="term" value="F:monoatomic cation efflux transmembrane transporter activity"/>
    <property type="evidence" value="ECO:0007669"/>
    <property type="project" value="TreeGrafter"/>
</dbReference>
<protein>
    <recommendedName>
        <fullName evidence="7">DUF4395 domain-containing protein</fullName>
    </recommendedName>
</protein>
<feature type="transmembrane region" description="Helical" evidence="6">
    <location>
        <begin position="343"/>
        <end position="360"/>
    </location>
</feature>
<keyword evidence="4 6" id="KW-0472">Membrane</keyword>
<dbReference type="InterPro" id="IPR025508">
    <property type="entry name" value="DUF4395"/>
</dbReference>
<feature type="region of interest" description="Disordered" evidence="5">
    <location>
        <begin position="695"/>
        <end position="723"/>
    </location>
</feature>
<feature type="transmembrane region" description="Helical" evidence="6">
    <location>
        <begin position="462"/>
        <end position="482"/>
    </location>
</feature>
<organism evidence="8">
    <name type="scientific">Lotharella oceanica</name>
    <dbReference type="NCBI Taxonomy" id="641309"/>
    <lineage>
        <taxon>Eukaryota</taxon>
        <taxon>Sar</taxon>
        <taxon>Rhizaria</taxon>
        <taxon>Cercozoa</taxon>
        <taxon>Chlorarachniophyceae</taxon>
        <taxon>Lotharella</taxon>
    </lineage>
</organism>
<feature type="transmembrane region" description="Helical" evidence="6">
    <location>
        <begin position="366"/>
        <end position="387"/>
    </location>
</feature>
<name>A0A7S2XAZ4_9EUKA</name>
<proteinExistence type="predicted"/>
<dbReference type="Pfam" id="PF14340">
    <property type="entry name" value="DUF4395"/>
    <property type="match status" value="1"/>
</dbReference>
<evidence type="ECO:0000256" key="4">
    <source>
        <dbReference type="ARBA" id="ARBA00023136"/>
    </source>
</evidence>
<dbReference type="Gene3D" id="1.20.120.520">
    <property type="entry name" value="nmb1532 protein domain like"/>
    <property type="match status" value="1"/>
</dbReference>
<gene>
    <name evidence="8" type="ORF">LSP00402_LOCUS6536</name>
</gene>
<evidence type="ECO:0000256" key="1">
    <source>
        <dbReference type="ARBA" id="ARBA00004141"/>
    </source>
</evidence>
<feature type="transmembrane region" description="Helical" evidence="6">
    <location>
        <begin position="551"/>
        <end position="571"/>
    </location>
</feature>
<dbReference type="PANTHER" id="PTHR37955">
    <property type="entry name" value="TELLURITE RESISTANCE PROTEIN TEHA"/>
    <property type="match status" value="1"/>
</dbReference>